<organism evidence="1 2">
    <name type="scientific">Rhynchophorus ferrugineus</name>
    <name type="common">Red palm weevil</name>
    <name type="synonym">Curculio ferrugineus</name>
    <dbReference type="NCBI Taxonomy" id="354439"/>
    <lineage>
        <taxon>Eukaryota</taxon>
        <taxon>Metazoa</taxon>
        <taxon>Ecdysozoa</taxon>
        <taxon>Arthropoda</taxon>
        <taxon>Hexapoda</taxon>
        <taxon>Insecta</taxon>
        <taxon>Pterygota</taxon>
        <taxon>Neoptera</taxon>
        <taxon>Endopterygota</taxon>
        <taxon>Coleoptera</taxon>
        <taxon>Polyphaga</taxon>
        <taxon>Cucujiformia</taxon>
        <taxon>Curculionidae</taxon>
        <taxon>Dryophthorinae</taxon>
        <taxon>Rhynchophorus</taxon>
    </lineage>
</organism>
<name>A0A834J067_RHYFE</name>
<keyword evidence="2" id="KW-1185">Reference proteome</keyword>
<protein>
    <submittedName>
        <fullName evidence="1">Uncharacterized protein</fullName>
    </submittedName>
</protein>
<sequence length="90" mass="10009">MIWRSLARIWSGHPAVCSISDGSYAVYDAPFLHALCRIIRISQVVDGRPHLVKAIGGFFCIIARIKMMPNMSKTSYPAAGIGQLNYLKRT</sequence>
<gene>
    <name evidence="1" type="ORF">GWI33_022759</name>
</gene>
<evidence type="ECO:0000313" key="2">
    <source>
        <dbReference type="Proteomes" id="UP000625711"/>
    </source>
</evidence>
<dbReference type="Proteomes" id="UP000625711">
    <property type="component" value="Unassembled WGS sequence"/>
</dbReference>
<dbReference type="AlphaFoldDB" id="A0A834J067"/>
<comment type="caution">
    <text evidence="1">The sequence shown here is derived from an EMBL/GenBank/DDBJ whole genome shotgun (WGS) entry which is preliminary data.</text>
</comment>
<evidence type="ECO:0000313" key="1">
    <source>
        <dbReference type="EMBL" id="KAF7283932.1"/>
    </source>
</evidence>
<reference evidence="1" key="1">
    <citation type="submission" date="2020-08" db="EMBL/GenBank/DDBJ databases">
        <title>Genome sequencing and assembly of the red palm weevil Rhynchophorus ferrugineus.</title>
        <authorList>
            <person name="Dias G.B."/>
            <person name="Bergman C.M."/>
            <person name="Manee M."/>
        </authorList>
    </citation>
    <scope>NUCLEOTIDE SEQUENCE</scope>
    <source>
        <strain evidence="1">AA-2017</strain>
        <tissue evidence="1">Whole larva</tissue>
    </source>
</reference>
<proteinExistence type="predicted"/>
<dbReference type="EMBL" id="JAACXV010000085">
    <property type="protein sequence ID" value="KAF7283932.1"/>
    <property type="molecule type" value="Genomic_DNA"/>
</dbReference>
<accession>A0A834J067</accession>